<comment type="caution">
    <text evidence="1">The sequence shown here is derived from an EMBL/GenBank/DDBJ whole genome shotgun (WGS) entry which is preliminary data.</text>
</comment>
<dbReference type="InterPro" id="IPR056734">
    <property type="entry name" value="NANM"/>
</dbReference>
<dbReference type="EMBL" id="AZMM01005257">
    <property type="protein sequence ID" value="ETJ40820.1"/>
    <property type="molecule type" value="Genomic_DNA"/>
</dbReference>
<proteinExistence type="predicted"/>
<reference evidence="1" key="1">
    <citation type="submission" date="2013-12" db="EMBL/GenBank/DDBJ databases">
        <title>A Varibaculum cambriense genome reconstructed from a premature infant gut community with otherwise low bacterial novelty that shifts toward anaerobic metabolism during the third week of life.</title>
        <authorList>
            <person name="Brown C.T."/>
            <person name="Sharon I."/>
            <person name="Thomas B.C."/>
            <person name="Castelle C.J."/>
            <person name="Morowitz M.J."/>
            <person name="Banfield J.F."/>
        </authorList>
    </citation>
    <scope>NUCLEOTIDE SEQUENCE</scope>
</reference>
<name>W1YGK3_9ZZZZ</name>
<protein>
    <submittedName>
        <fullName evidence="1">Kelch protein</fullName>
    </submittedName>
</protein>
<accession>W1YGK3</accession>
<organism evidence="1">
    <name type="scientific">human gut metagenome</name>
    <dbReference type="NCBI Taxonomy" id="408170"/>
    <lineage>
        <taxon>unclassified sequences</taxon>
        <taxon>metagenomes</taxon>
        <taxon>organismal metagenomes</taxon>
    </lineage>
</organism>
<dbReference type="Pfam" id="PF24996">
    <property type="entry name" value="NANM"/>
    <property type="match status" value="1"/>
</dbReference>
<evidence type="ECO:0000313" key="1">
    <source>
        <dbReference type="EMBL" id="ETJ40820.1"/>
    </source>
</evidence>
<dbReference type="AlphaFoldDB" id="W1YGK3"/>
<gene>
    <name evidence="1" type="ORF">Q604_UNBC05257G0002</name>
</gene>
<dbReference type="SUPFAM" id="SSF117281">
    <property type="entry name" value="Kelch motif"/>
    <property type="match status" value="1"/>
</dbReference>
<dbReference type="InterPro" id="IPR015915">
    <property type="entry name" value="Kelch-typ_b-propeller"/>
</dbReference>
<feature type="non-terminal residue" evidence="1">
    <location>
        <position position="95"/>
    </location>
</feature>
<dbReference type="Gene3D" id="2.120.10.80">
    <property type="entry name" value="Kelch-type beta propeller"/>
    <property type="match status" value="1"/>
</dbReference>
<sequence>MNKTITALTIIMASFAANASVLPETPVPFKSGTGAIDNDTVYIGLGSAGTAWYKLDTQAKDKKWTALAAFPGGPRDQATSAFIDGNLYVFGGIGK</sequence>